<evidence type="ECO:0000313" key="5">
    <source>
        <dbReference type="Proteomes" id="UP001634394"/>
    </source>
</evidence>
<dbReference type="SMART" id="SM00101">
    <property type="entry name" value="14_3_3"/>
    <property type="match status" value="1"/>
</dbReference>
<dbReference type="PANTHER" id="PTHR18860">
    <property type="entry name" value="14-3-3 PROTEIN"/>
    <property type="match status" value="1"/>
</dbReference>
<feature type="site" description="Interaction with phosphoserine on interacting protein" evidence="2">
    <location>
        <position position="58"/>
    </location>
</feature>
<evidence type="ECO:0000259" key="3">
    <source>
        <dbReference type="SMART" id="SM00101"/>
    </source>
</evidence>
<proteinExistence type="inferred from homology"/>
<dbReference type="EMBL" id="JBJQND010000011">
    <property type="protein sequence ID" value="KAL3862439.1"/>
    <property type="molecule type" value="Genomic_DNA"/>
</dbReference>
<dbReference type="SUPFAM" id="SSF48445">
    <property type="entry name" value="14-3-3 protein"/>
    <property type="match status" value="1"/>
</dbReference>
<accession>A0ABD3VLI5</accession>
<feature type="site" description="Interaction with phosphoserine on interacting protein" evidence="2">
    <location>
        <position position="129"/>
    </location>
</feature>
<dbReference type="InterPro" id="IPR023410">
    <property type="entry name" value="14-3-3_domain"/>
</dbReference>
<evidence type="ECO:0000313" key="4">
    <source>
        <dbReference type="EMBL" id="KAL3862439.1"/>
    </source>
</evidence>
<dbReference type="PIRSF" id="PIRSF000868">
    <property type="entry name" value="14-3-3"/>
    <property type="match status" value="1"/>
</dbReference>
<dbReference type="Pfam" id="PF00244">
    <property type="entry name" value="14-3-3"/>
    <property type="match status" value="1"/>
</dbReference>
<dbReference type="Proteomes" id="UP001634394">
    <property type="component" value="Unassembled WGS sequence"/>
</dbReference>
<evidence type="ECO:0000256" key="2">
    <source>
        <dbReference type="PIRSR" id="PIRSR000868-1"/>
    </source>
</evidence>
<dbReference type="InterPro" id="IPR000308">
    <property type="entry name" value="14-3-3"/>
</dbReference>
<dbReference type="CDD" id="cd08774">
    <property type="entry name" value="14-3-3"/>
    <property type="match status" value="1"/>
</dbReference>
<feature type="domain" description="14-3-3" evidence="3">
    <location>
        <begin position="4"/>
        <end position="241"/>
    </location>
</feature>
<dbReference type="InterPro" id="IPR036815">
    <property type="entry name" value="14-3-3_dom_sf"/>
</dbReference>
<gene>
    <name evidence="4" type="ORF">ACJMK2_008405</name>
</gene>
<comment type="caution">
    <text evidence="4">The sequence shown here is derived from an EMBL/GenBank/DDBJ whole genome shotgun (WGS) entry which is preliminary data.</text>
</comment>
<sequence length="241" mass="27289">MASREELIFKAKIAEQCERYEDCIELLKQLILTHGSLLDENERNLLSVAFKNVVGPKRQSWREIPAILQTFTKQEEQTIAKEYSAKIEKEIEQVCKDALEIFDKYLIPNSGPDVGAKIFYFKMKGDYLRYQAEVSSGENALQELADKSEKAYQEALKIASTELAPTSVIRLGLVLNYSVFLYEIRHNAEQACDLAKRAIDDAEANIDVPDDNAGDCSMVLDLLRDNLNLWELEVGGDKVFG</sequence>
<comment type="similarity">
    <text evidence="1">Belongs to the 14-3-3 family.</text>
</comment>
<dbReference type="PRINTS" id="PR00305">
    <property type="entry name" value="1433ZETA"/>
</dbReference>
<name>A0ABD3VLI5_SINWO</name>
<dbReference type="AlphaFoldDB" id="A0ABD3VLI5"/>
<keyword evidence="5" id="KW-1185">Reference proteome</keyword>
<organism evidence="4 5">
    <name type="scientific">Sinanodonta woodiana</name>
    <name type="common">Chinese pond mussel</name>
    <name type="synonym">Anodonta woodiana</name>
    <dbReference type="NCBI Taxonomy" id="1069815"/>
    <lineage>
        <taxon>Eukaryota</taxon>
        <taxon>Metazoa</taxon>
        <taxon>Spiralia</taxon>
        <taxon>Lophotrochozoa</taxon>
        <taxon>Mollusca</taxon>
        <taxon>Bivalvia</taxon>
        <taxon>Autobranchia</taxon>
        <taxon>Heteroconchia</taxon>
        <taxon>Palaeoheterodonta</taxon>
        <taxon>Unionida</taxon>
        <taxon>Unionoidea</taxon>
        <taxon>Unionidae</taxon>
        <taxon>Unioninae</taxon>
        <taxon>Sinanodonta</taxon>
    </lineage>
</organism>
<evidence type="ECO:0000256" key="1">
    <source>
        <dbReference type="ARBA" id="ARBA00006141"/>
    </source>
</evidence>
<protein>
    <recommendedName>
        <fullName evidence="3">14-3-3 domain-containing protein</fullName>
    </recommendedName>
</protein>
<dbReference type="Gene3D" id="1.20.190.20">
    <property type="entry name" value="14-3-3 domain"/>
    <property type="match status" value="1"/>
</dbReference>
<reference evidence="4 5" key="1">
    <citation type="submission" date="2024-11" db="EMBL/GenBank/DDBJ databases">
        <title>Chromosome-level genome assembly of the freshwater bivalve Anodonta woodiana.</title>
        <authorList>
            <person name="Chen X."/>
        </authorList>
    </citation>
    <scope>NUCLEOTIDE SEQUENCE [LARGE SCALE GENOMIC DNA]</scope>
    <source>
        <strain evidence="4">MN2024</strain>
        <tissue evidence="4">Gills</tissue>
    </source>
</reference>